<evidence type="ECO:0000259" key="1">
    <source>
        <dbReference type="PROSITE" id="PS51819"/>
    </source>
</evidence>
<comment type="caution">
    <text evidence="2">The sequence shown here is derived from an EMBL/GenBank/DDBJ whole genome shotgun (WGS) entry which is preliminary data.</text>
</comment>
<dbReference type="Pfam" id="PF00903">
    <property type="entry name" value="Glyoxalase"/>
    <property type="match status" value="1"/>
</dbReference>
<dbReference type="EMBL" id="JAUJFL010000006">
    <property type="protein sequence ID" value="KAK2601231.1"/>
    <property type="molecule type" value="Genomic_DNA"/>
</dbReference>
<dbReference type="Gene3D" id="3.10.180.10">
    <property type="entry name" value="2,3-Dihydroxybiphenyl 1,2-Dioxygenase, domain 1"/>
    <property type="match status" value="1"/>
</dbReference>
<name>A0AAD9S904_PHOAM</name>
<organism evidence="2 3">
    <name type="scientific">Phomopsis amygdali</name>
    <name type="common">Fusicoccum amygdali</name>
    <dbReference type="NCBI Taxonomy" id="1214568"/>
    <lineage>
        <taxon>Eukaryota</taxon>
        <taxon>Fungi</taxon>
        <taxon>Dikarya</taxon>
        <taxon>Ascomycota</taxon>
        <taxon>Pezizomycotina</taxon>
        <taxon>Sordariomycetes</taxon>
        <taxon>Sordariomycetidae</taxon>
        <taxon>Diaporthales</taxon>
        <taxon>Diaporthaceae</taxon>
        <taxon>Diaporthe</taxon>
    </lineage>
</organism>
<dbReference type="SUPFAM" id="SSF54593">
    <property type="entry name" value="Glyoxalase/Bleomycin resistance protein/Dihydroxybiphenyl dioxygenase"/>
    <property type="match status" value="1"/>
</dbReference>
<dbReference type="PROSITE" id="PS51819">
    <property type="entry name" value="VOC"/>
    <property type="match status" value="1"/>
</dbReference>
<evidence type="ECO:0000313" key="2">
    <source>
        <dbReference type="EMBL" id="KAK2601231.1"/>
    </source>
</evidence>
<accession>A0AAD9S904</accession>
<dbReference type="AlphaFoldDB" id="A0AAD9S904"/>
<dbReference type="InterPro" id="IPR029068">
    <property type="entry name" value="Glyas_Bleomycin-R_OHBP_Dase"/>
</dbReference>
<protein>
    <recommendedName>
        <fullName evidence="1">VOC domain-containing protein</fullName>
    </recommendedName>
</protein>
<reference evidence="2" key="1">
    <citation type="submission" date="2023-06" db="EMBL/GenBank/DDBJ databases">
        <authorList>
            <person name="Noh H."/>
        </authorList>
    </citation>
    <scope>NUCLEOTIDE SEQUENCE</scope>
    <source>
        <strain evidence="2">DUCC20226</strain>
    </source>
</reference>
<dbReference type="CDD" id="cd08348">
    <property type="entry name" value="BphC2-C3-RGP6_C_like"/>
    <property type="match status" value="1"/>
</dbReference>
<gene>
    <name evidence="2" type="ORF">N8I77_010695</name>
</gene>
<feature type="domain" description="VOC" evidence="1">
    <location>
        <begin position="15"/>
        <end position="137"/>
    </location>
</feature>
<dbReference type="Proteomes" id="UP001265746">
    <property type="component" value="Unassembled WGS sequence"/>
</dbReference>
<keyword evidence="3" id="KW-1185">Reference proteome</keyword>
<proteinExistence type="predicted"/>
<evidence type="ECO:0000313" key="3">
    <source>
        <dbReference type="Proteomes" id="UP001265746"/>
    </source>
</evidence>
<sequence>MAIRDTSGTVLSPKRMCHIVLRVQPDKYKPMVNWYVTFLGGRVVWGNEVLSFITYDDEHHRIAITARPGTIPRGGDATNSCGLAHVSFAYETLDELLTAYVQRRKLGIKPSWCVNHGPTTSIYYADPDGNEVETQVDNFDTAQEATEFMNSAEFVENPMGVDFVPEELIRRLEDGESVTELKKRPNIGPRTSRAEGYISVT</sequence>
<dbReference type="InterPro" id="IPR004360">
    <property type="entry name" value="Glyas_Fos-R_dOase_dom"/>
</dbReference>
<dbReference type="InterPro" id="IPR037523">
    <property type="entry name" value="VOC_core"/>
</dbReference>